<dbReference type="PANTHER" id="PTHR10587:SF125">
    <property type="entry name" value="POLYSACCHARIDE DEACETYLASE YHEN-RELATED"/>
    <property type="match status" value="1"/>
</dbReference>
<proteinExistence type="predicted"/>
<dbReference type="SUPFAM" id="SSF88713">
    <property type="entry name" value="Glycoside hydrolase/deacetylase"/>
    <property type="match status" value="1"/>
</dbReference>
<feature type="coiled-coil region" evidence="1">
    <location>
        <begin position="56"/>
        <end position="102"/>
    </location>
</feature>
<dbReference type="EMBL" id="JACRTK010000001">
    <property type="protein sequence ID" value="MBC8589559.1"/>
    <property type="molecule type" value="Genomic_DNA"/>
</dbReference>
<dbReference type="InterPro" id="IPR002509">
    <property type="entry name" value="NODB_dom"/>
</dbReference>
<keyword evidence="4" id="KW-1185">Reference proteome</keyword>
<evidence type="ECO:0000313" key="4">
    <source>
        <dbReference type="Proteomes" id="UP000601522"/>
    </source>
</evidence>
<dbReference type="InterPro" id="IPR011330">
    <property type="entry name" value="Glyco_hydro/deAcase_b/a-brl"/>
</dbReference>
<feature type="domain" description="NodB homology" evidence="2">
    <location>
        <begin position="100"/>
        <end position="289"/>
    </location>
</feature>
<dbReference type="PROSITE" id="PS51677">
    <property type="entry name" value="NODB"/>
    <property type="match status" value="1"/>
</dbReference>
<evidence type="ECO:0000259" key="2">
    <source>
        <dbReference type="PROSITE" id="PS51677"/>
    </source>
</evidence>
<name>A0A926IKY2_9FIRM</name>
<dbReference type="InterPro" id="IPR050248">
    <property type="entry name" value="Polysacc_deacetylase_ArnD"/>
</dbReference>
<evidence type="ECO:0000313" key="3">
    <source>
        <dbReference type="EMBL" id="MBC8589559.1"/>
    </source>
</evidence>
<dbReference type="Proteomes" id="UP000601522">
    <property type="component" value="Unassembled WGS sequence"/>
</dbReference>
<sequence length="292" mass="33926">MRRRKRTSKNKRKRIIMSLFLFILGVVVIGAISKEIGLLITKPVEAINKKYISDIIREEDIIREKLNKEIKKEEIKRIDKELADYRAKIRAEERRNNNQKIAYLTFDDGPSKKSTPAILDILSEYNIKATFFVVGNMVDTYPDIVKRTYEEGHKIGNHSYSHNYKYLYQNPKNFMNDIYKTEKSLKNILGKNFQTKAIRFPGGSFDRYKASTRKVAADAGYNSYDWNALNGDAEGPKRTKSQLVNRVKETTKNKNEVIILMHDTDAKDTTVQSLKEVIDYLISEGYEFDTLE</sequence>
<evidence type="ECO:0000256" key="1">
    <source>
        <dbReference type="SAM" id="Coils"/>
    </source>
</evidence>
<dbReference type="GO" id="GO:0005975">
    <property type="term" value="P:carbohydrate metabolic process"/>
    <property type="evidence" value="ECO:0007669"/>
    <property type="project" value="InterPro"/>
</dbReference>
<gene>
    <name evidence="3" type="ORF">H8689_00170</name>
</gene>
<dbReference type="Gene3D" id="3.20.20.370">
    <property type="entry name" value="Glycoside hydrolase/deacetylase"/>
    <property type="match status" value="1"/>
</dbReference>
<comment type="caution">
    <text evidence="3">The sequence shown here is derived from an EMBL/GenBank/DDBJ whole genome shotgun (WGS) entry which is preliminary data.</text>
</comment>
<keyword evidence="1" id="KW-0175">Coiled coil</keyword>
<dbReference type="Pfam" id="PF01522">
    <property type="entry name" value="Polysacc_deac_1"/>
    <property type="match status" value="1"/>
</dbReference>
<dbReference type="PANTHER" id="PTHR10587">
    <property type="entry name" value="GLYCOSYL TRANSFERASE-RELATED"/>
    <property type="match status" value="1"/>
</dbReference>
<dbReference type="RefSeq" id="WP_249322382.1">
    <property type="nucleotide sequence ID" value="NZ_JACRTK010000001.1"/>
</dbReference>
<accession>A0A926IKY2</accession>
<reference evidence="3 4" key="1">
    <citation type="submission" date="2020-08" db="EMBL/GenBank/DDBJ databases">
        <title>Genome public.</title>
        <authorList>
            <person name="Liu C."/>
            <person name="Sun Q."/>
        </authorList>
    </citation>
    <scope>NUCLEOTIDE SEQUENCE [LARGE SCALE GENOMIC DNA]</scope>
    <source>
        <strain evidence="3 4">NSJ-26</strain>
    </source>
</reference>
<dbReference type="CDD" id="cd10944">
    <property type="entry name" value="CE4_SmPgdA_like"/>
    <property type="match status" value="1"/>
</dbReference>
<dbReference type="GO" id="GO:0016810">
    <property type="term" value="F:hydrolase activity, acting on carbon-nitrogen (but not peptide) bonds"/>
    <property type="evidence" value="ECO:0007669"/>
    <property type="project" value="InterPro"/>
</dbReference>
<organism evidence="3 4">
    <name type="scientific">Wansuia hejianensis</name>
    <dbReference type="NCBI Taxonomy" id="2763667"/>
    <lineage>
        <taxon>Bacteria</taxon>
        <taxon>Bacillati</taxon>
        <taxon>Bacillota</taxon>
        <taxon>Clostridia</taxon>
        <taxon>Lachnospirales</taxon>
        <taxon>Lachnospiraceae</taxon>
        <taxon>Wansuia</taxon>
    </lineage>
</organism>
<dbReference type="AlphaFoldDB" id="A0A926IKY2"/>
<protein>
    <submittedName>
        <fullName evidence="3">Polysaccharide deacetylase family protein</fullName>
    </submittedName>
</protein>